<dbReference type="PANTHER" id="PTHR47385">
    <property type="entry name" value="CALPONIN"/>
    <property type="match status" value="1"/>
</dbReference>
<dbReference type="SUPFAM" id="SSF50044">
    <property type="entry name" value="SH3-domain"/>
    <property type="match status" value="1"/>
</dbReference>
<evidence type="ECO:0000259" key="5">
    <source>
        <dbReference type="PROSITE" id="PS50002"/>
    </source>
</evidence>
<dbReference type="Pfam" id="PF00307">
    <property type="entry name" value="CH"/>
    <property type="match status" value="2"/>
</dbReference>
<dbReference type="Gene3D" id="2.30.30.40">
    <property type="entry name" value="SH3 Domains"/>
    <property type="match status" value="1"/>
</dbReference>
<dbReference type="InterPro" id="IPR001452">
    <property type="entry name" value="SH3_domain"/>
</dbReference>
<feature type="region of interest" description="Disordered" evidence="4">
    <location>
        <begin position="227"/>
        <end position="278"/>
    </location>
</feature>
<dbReference type="InterPro" id="IPR050606">
    <property type="entry name" value="Calponin-like"/>
</dbReference>
<dbReference type="PRINTS" id="PR00888">
    <property type="entry name" value="SM22CALPONIN"/>
</dbReference>
<dbReference type="InterPro" id="IPR001715">
    <property type="entry name" value="CH_dom"/>
</dbReference>
<dbReference type="AlphaFoldDB" id="A0A9W7EI15"/>
<evidence type="ECO:0008006" key="9">
    <source>
        <dbReference type="Google" id="ProtNLM"/>
    </source>
</evidence>
<sequence>MSTRGAGYGLDAELARKSAMKYDVGKEQEASAWISAVTDLSFTSSFAESLKDGQMLCILMNRIKPGTIRKVETSKMPFKQMENISNFLKACRVLGVAEHDLFETVDLFEQKDLGVVVNCIHALGRTVQTTVPDFRGPNLGAKMSGKSSASFRSAAPAPKKEPAYNGMTKLAMGSSQTMERTGNKFNDTRNIAFGANTVGTGASNVVSQQSMGSSSTMQRSEVTRGGITFGADSASGKNAPPPVPKKTTPSPSTSTSYSSSAPKPPAAPSASNSGYAPQARGGGFGLDAELAKKMALKYDPKLEAEAQRWIENVIGATFPTSFAESLKNGQILCTLINTIKPGTIRTIGTSKMPFKQMENISNFLKACRTLGVPEHDLFETVDLYEQKDLGVVVTCIHALGRTVQTFYKGPKLGAKQSVKNVRNFTPEQLKGDGGMTKLAAGSSKTMERSNFNDTNSINFGNKVAGTGTSGAVSLQTAGSSATMDKTSFNDTRSINFGANASGSSVASNVVSKQSAGSAGVMERSEVSTSNNITFGADSTRLSQDQMARVLFDFAASEPGEMSLKEGTIVVVLDNTSDPEGWWKGKDSEGHEGTFPYNYVNII</sequence>
<evidence type="ECO:0000256" key="4">
    <source>
        <dbReference type="SAM" id="MobiDB-lite"/>
    </source>
</evidence>
<evidence type="ECO:0000313" key="7">
    <source>
        <dbReference type="EMBL" id="GMH77578.1"/>
    </source>
</evidence>
<feature type="compositionally biased region" description="Low complexity" evidence="4">
    <location>
        <begin position="146"/>
        <end position="157"/>
    </location>
</feature>
<dbReference type="SUPFAM" id="SSF47576">
    <property type="entry name" value="Calponin-homology domain, CH-domain"/>
    <property type="match status" value="2"/>
</dbReference>
<dbReference type="GO" id="GO:0005085">
    <property type="term" value="F:guanyl-nucleotide exchange factor activity"/>
    <property type="evidence" value="ECO:0007669"/>
    <property type="project" value="UniProtKB-KW"/>
</dbReference>
<evidence type="ECO:0000256" key="3">
    <source>
        <dbReference type="PROSITE-ProRule" id="PRU00192"/>
    </source>
</evidence>
<feature type="domain" description="Calponin-homology (CH)" evidence="6">
    <location>
        <begin position="24"/>
        <end position="127"/>
    </location>
</feature>
<dbReference type="Proteomes" id="UP001165085">
    <property type="component" value="Unassembled WGS sequence"/>
</dbReference>
<feature type="compositionally biased region" description="Low complexity" evidence="4">
    <location>
        <begin position="245"/>
        <end position="261"/>
    </location>
</feature>
<dbReference type="InterPro" id="IPR003096">
    <property type="entry name" value="SM22_calponin"/>
</dbReference>
<dbReference type="CDD" id="cd21207">
    <property type="entry name" value="CH_dMP20-like"/>
    <property type="match status" value="2"/>
</dbReference>
<dbReference type="GO" id="GO:0007015">
    <property type="term" value="P:actin filament organization"/>
    <property type="evidence" value="ECO:0007669"/>
    <property type="project" value="TreeGrafter"/>
</dbReference>
<proteinExistence type="predicted"/>
<comment type="caution">
    <text evidence="7">The sequence shown here is derived from an EMBL/GenBank/DDBJ whole genome shotgun (WGS) entry which is preliminary data.</text>
</comment>
<dbReference type="PROSITE" id="PS50002">
    <property type="entry name" value="SH3"/>
    <property type="match status" value="1"/>
</dbReference>
<keyword evidence="1 3" id="KW-0728">SH3 domain</keyword>
<dbReference type="CDD" id="cd00174">
    <property type="entry name" value="SH3"/>
    <property type="match status" value="1"/>
</dbReference>
<evidence type="ECO:0000313" key="8">
    <source>
        <dbReference type="Proteomes" id="UP001165085"/>
    </source>
</evidence>
<dbReference type="PRINTS" id="PR00452">
    <property type="entry name" value="SH3DOMAIN"/>
</dbReference>
<dbReference type="SMART" id="SM00326">
    <property type="entry name" value="SH3"/>
    <property type="match status" value="1"/>
</dbReference>
<keyword evidence="2" id="KW-0344">Guanine-nucleotide releasing factor</keyword>
<evidence type="ECO:0000256" key="2">
    <source>
        <dbReference type="ARBA" id="ARBA00022658"/>
    </source>
</evidence>
<dbReference type="InterPro" id="IPR036872">
    <property type="entry name" value="CH_dom_sf"/>
</dbReference>
<reference evidence="8" key="1">
    <citation type="journal article" date="2023" name="Commun. Biol.">
        <title>Genome analysis of Parmales, the sister group of diatoms, reveals the evolutionary specialization of diatoms from phago-mixotrophs to photoautotrophs.</title>
        <authorList>
            <person name="Ban H."/>
            <person name="Sato S."/>
            <person name="Yoshikawa S."/>
            <person name="Yamada K."/>
            <person name="Nakamura Y."/>
            <person name="Ichinomiya M."/>
            <person name="Sato N."/>
            <person name="Blanc-Mathieu R."/>
            <person name="Endo H."/>
            <person name="Kuwata A."/>
            <person name="Ogata H."/>
        </authorList>
    </citation>
    <scope>NUCLEOTIDE SEQUENCE [LARGE SCALE GENOMIC DNA]</scope>
    <source>
        <strain evidence="8">NIES 3701</strain>
    </source>
</reference>
<dbReference type="PANTHER" id="PTHR47385:SF14">
    <property type="entry name" value="TRANSGELIN"/>
    <property type="match status" value="1"/>
</dbReference>
<dbReference type="GO" id="GO:0015629">
    <property type="term" value="C:actin cytoskeleton"/>
    <property type="evidence" value="ECO:0007669"/>
    <property type="project" value="TreeGrafter"/>
</dbReference>
<protein>
    <recommendedName>
        <fullName evidence="9">Calponin-homology (CH) domain-containing protein</fullName>
    </recommendedName>
</protein>
<keyword evidence="8" id="KW-1185">Reference proteome</keyword>
<dbReference type="Gene3D" id="1.10.418.10">
    <property type="entry name" value="Calponin-like domain"/>
    <property type="match status" value="2"/>
</dbReference>
<gene>
    <name evidence="7" type="ORF">TrST_g5713</name>
</gene>
<feature type="region of interest" description="Disordered" evidence="4">
    <location>
        <begin position="142"/>
        <end position="165"/>
    </location>
</feature>
<dbReference type="InterPro" id="IPR036028">
    <property type="entry name" value="SH3-like_dom_sf"/>
</dbReference>
<feature type="domain" description="SH3" evidence="5">
    <location>
        <begin position="542"/>
        <end position="602"/>
    </location>
</feature>
<name>A0A9W7EI15_9STRA</name>
<dbReference type="EMBL" id="BRXY01000209">
    <property type="protein sequence ID" value="GMH77578.1"/>
    <property type="molecule type" value="Genomic_DNA"/>
</dbReference>
<dbReference type="Pfam" id="PF14604">
    <property type="entry name" value="SH3_9"/>
    <property type="match status" value="1"/>
</dbReference>
<evidence type="ECO:0000259" key="6">
    <source>
        <dbReference type="PROSITE" id="PS50021"/>
    </source>
</evidence>
<feature type="domain" description="Calponin-homology (CH)" evidence="6">
    <location>
        <begin position="300"/>
        <end position="404"/>
    </location>
</feature>
<evidence type="ECO:0000256" key="1">
    <source>
        <dbReference type="ARBA" id="ARBA00022443"/>
    </source>
</evidence>
<dbReference type="GO" id="GO:0051015">
    <property type="term" value="F:actin filament binding"/>
    <property type="evidence" value="ECO:0007669"/>
    <property type="project" value="TreeGrafter"/>
</dbReference>
<dbReference type="SMART" id="SM00033">
    <property type="entry name" value="CH"/>
    <property type="match status" value="2"/>
</dbReference>
<dbReference type="PROSITE" id="PS50021">
    <property type="entry name" value="CH"/>
    <property type="match status" value="2"/>
</dbReference>
<accession>A0A9W7EI15</accession>
<organism evidence="7 8">
    <name type="scientific">Triparma strigata</name>
    <dbReference type="NCBI Taxonomy" id="1606541"/>
    <lineage>
        <taxon>Eukaryota</taxon>
        <taxon>Sar</taxon>
        <taxon>Stramenopiles</taxon>
        <taxon>Ochrophyta</taxon>
        <taxon>Bolidophyceae</taxon>
        <taxon>Parmales</taxon>
        <taxon>Triparmaceae</taxon>
        <taxon>Triparma</taxon>
    </lineage>
</organism>
<dbReference type="OrthoDB" id="21595at2759"/>